<reference evidence="1" key="1">
    <citation type="journal article" date="2022" name="New Phytol.">
        <title>Evolutionary transition to the ectomycorrhizal habit in the genomes of a hyperdiverse lineage of mushroom-forming fungi.</title>
        <authorList>
            <person name="Looney B."/>
            <person name="Miyauchi S."/>
            <person name="Morin E."/>
            <person name="Drula E."/>
            <person name="Courty P.E."/>
            <person name="Kohler A."/>
            <person name="Kuo A."/>
            <person name="LaButti K."/>
            <person name="Pangilinan J."/>
            <person name="Lipzen A."/>
            <person name="Riley R."/>
            <person name="Andreopoulos W."/>
            <person name="He G."/>
            <person name="Johnson J."/>
            <person name="Nolan M."/>
            <person name="Tritt A."/>
            <person name="Barry K.W."/>
            <person name="Grigoriev I.V."/>
            <person name="Nagy L.G."/>
            <person name="Hibbett D."/>
            <person name="Henrissat B."/>
            <person name="Matheny P.B."/>
            <person name="Labbe J."/>
            <person name="Martin F.M."/>
        </authorList>
    </citation>
    <scope>NUCLEOTIDE SEQUENCE</scope>
    <source>
        <strain evidence="1">BPL690</strain>
    </source>
</reference>
<proteinExistence type="predicted"/>
<evidence type="ECO:0000313" key="2">
    <source>
        <dbReference type="Proteomes" id="UP001203297"/>
    </source>
</evidence>
<keyword evidence="2" id="KW-1185">Reference proteome</keyword>
<name>A0AAD4LX09_9AGAM</name>
<accession>A0AAD4LX09</accession>
<organism evidence="1 2">
    <name type="scientific">Multifurca ochricompacta</name>
    <dbReference type="NCBI Taxonomy" id="376703"/>
    <lineage>
        <taxon>Eukaryota</taxon>
        <taxon>Fungi</taxon>
        <taxon>Dikarya</taxon>
        <taxon>Basidiomycota</taxon>
        <taxon>Agaricomycotina</taxon>
        <taxon>Agaricomycetes</taxon>
        <taxon>Russulales</taxon>
        <taxon>Russulaceae</taxon>
        <taxon>Multifurca</taxon>
    </lineage>
</organism>
<sequence length="193" mass="21349">MSASVEFSKTSMPLILEVNMKFSLNSESCLGFLRRCVDFGKLIAVSCGSFSNDNDCRFARVRGSDDVREGIMGLKSETGGEDRSENARGDVQVSRKFARAYEKALSLEVKVDGKLHRLLELVSSWMTPCDVPPERLSVGELRKVSYGWAKGRDSVRGALASLTRDGMDGTYIHVPFSPSSPRSRVMGWMRLGL</sequence>
<dbReference type="AlphaFoldDB" id="A0AAD4LX09"/>
<gene>
    <name evidence="1" type="ORF">B0F90DRAFT_1766655</name>
</gene>
<dbReference type="Proteomes" id="UP001203297">
    <property type="component" value="Unassembled WGS sequence"/>
</dbReference>
<comment type="caution">
    <text evidence="1">The sequence shown here is derived from an EMBL/GenBank/DDBJ whole genome shotgun (WGS) entry which is preliminary data.</text>
</comment>
<protein>
    <submittedName>
        <fullName evidence="1">Uncharacterized protein</fullName>
    </submittedName>
</protein>
<dbReference type="EMBL" id="WTXG01000106">
    <property type="protein sequence ID" value="KAI0292998.1"/>
    <property type="molecule type" value="Genomic_DNA"/>
</dbReference>
<evidence type="ECO:0000313" key="1">
    <source>
        <dbReference type="EMBL" id="KAI0292998.1"/>
    </source>
</evidence>